<protein>
    <submittedName>
        <fullName evidence="1">Uncharacterized protein</fullName>
    </submittedName>
</protein>
<dbReference type="HOGENOM" id="CLU_2509417_0_0_5"/>
<dbReference type="Proteomes" id="UP000004386">
    <property type="component" value="Unassembled WGS sequence"/>
</dbReference>
<evidence type="ECO:0000313" key="2">
    <source>
        <dbReference type="Proteomes" id="UP000004386"/>
    </source>
</evidence>
<evidence type="ECO:0000313" key="1">
    <source>
        <dbReference type="EMBL" id="EEQ93524.1"/>
    </source>
</evidence>
<reference evidence="1 2" key="1">
    <citation type="submission" date="2009-05" db="EMBL/GenBank/DDBJ databases">
        <authorList>
            <person name="Setubal J.C."/>
            <person name="Boyle S."/>
            <person name="Crasta O.R."/>
            <person name="Gillespie J.J."/>
            <person name="Kenyon R.W."/>
            <person name="Lu J."/>
            <person name="Mane S."/>
            <person name="Nagrani S."/>
            <person name="Shallom J.M."/>
            <person name="Shallom S."/>
            <person name="Shukla M."/>
            <person name="Snyder E.E."/>
            <person name="Sobral B.W."/>
            <person name="Wattam A.R."/>
            <person name="Will R."/>
            <person name="Williams K."/>
            <person name="Yoo H."/>
            <person name="Munk C."/>
            <person name="Tapia R."/>
            <person name="Green L."/>
            <person name="Rogers Y."/>
            <person name="Detter J.C."/>
            <person name="Bruce D."/>
            <person name="Brettin T.S."/>
            <person name="Tsolis R."/>
        </authorList>
    </citation>
    <scope>NUCLEOTIDE SEQUENCE [LARGE SCALE GENOMIC DNA]</scope>
    <source>
        <strain evidence="1 2">LMG 3301</strain>
    </source>
</reference>
<gene>
    <name evidence="1" type="ORF">OINT_2000681</name>
</gene>
<accession>C4WKZ0</accession>
<proteinExistence type="predicted"/>
<dbReference type="EMBL" id="ACQA01000002">
    <property type="protein sequence ID" value="EEQ93524.1"/>
    <property type="molecule type" value="Genomic_DNA"/>
</dbReference>
<name>C4WKZ0_9HYPH</name>
<organism evidence="1 2">
    <name type="scientific">Brucella intermedia LMG 3301</name>
    <dbReference type="NCBI Taxonomy" id="641118"/>
    <lineage>
        <taxon>Bacteria</taxon>
        <taxon>Pseudomonadati</taxon>
        <taxon>Pseudomonadota</taxon>
        <taxon>Alphaproteobacteria</taxon>
        <taxon>Hyphomicrobiales</taxon>
        <taxon>Brucellaceae</taxon>
        <taxon>Brucella/Ochrobactrum group</taxon>
        <taxon>Brucella</taxon>
    </lineage>
</organism>
<dbReference type="AlphaFoldDB" id="C4WKZ0"/>
<comment type="caution">
    <text evidence="1">The sequence shown here is derived from an EMBL/GenBank/DDBJ whole genome shotgun (WGS) entry which is preliminary data.</text>
</comment>
<sequence length="85" mass="10167">MRDGDKRQDADYNRIAAETVHVNFQRIELFSSAFQLTFKCRKSREMRRFLGTSRWRSGFVNPMKTRDPVPEVKRANYSKNCEYIN</sequence>